<gene>
    <name evidence="2" type="ORF">B4U79_06967</name>
</gene>
<feature type="domain" description="Phosphoribosyltransferase" evidence="1">
    <location>
        <begin position="63"/>
        <end position="138"/>
    </location>
</feature>
<proteinExistence type="predicted"/>
<dbReference type="Gene3D" id="3.40.50.2020">
    <property type="match status" value="2"/>
</dbReference>
<dbReference type="Pfam" id="PF00156">
    <property type="entry name" value="Pribosyltran"/>
    <property type="match status" value="2"/>
</dbReference>
<dbReference type="AlphaFoldDB" id="A0A3S3Q1Y2"/>
<dbReference type="GO" id="GO:0046100">
    <property type="term" value="P:hypoxanthine metabolic process"/>
    <property type="evidence" value="ECO:0007669"/>
    <property type="project" value="TreeGrafter"/>
</dbReference>
<keyword evidence="2" id="KW-0328">Glycosyltransferase</keyword>
<dbReference type="OrthoDB" id="9449045at2759"/>
<dbReference type="EMBL" id="NCKU01008415">
    <property type="protein sequence ID" value="RWS01912.1"/>
    <property type="molecule type" value="Genomic_DNA"/>
</dbReference>
<name>A0A3S3Q1Y2_9ACAR</name>
<dbReference type="Proteomes" id="UP000285301">
    <property type="component" value="Unassembled WGS sequence"/>
</dbReference>
<dbReference type="PANTHER" id="PTHR43340">
    <property type="entry name" value="HYPOXANTHINE-GUANINE PHOSPHORIBOSYLTRANSFERASE"/>
    <property type="match status" value="1"/>
</dbReference>
<dbReference type="PANTHER" id="PTHR43340:SF1">
    <property type="entry name" value="HYPOXANTHINE PHOSPHORIBOSYLTRANSFERASE"/>
    <property type="match status" value="1"/>
</dbReference>
<protein>
    <submittedName>
        <fullName evidence="2">Hypoxanthine-guanine phosphoribosyltransferase-like protein</fullName>
    </submittedName>
</protein>
<dbReference type="CDD" id="cd06223">
    <property type="entry name" value="PRTases_typeI"/>
    <property type="match status" value="1"/>
</dbReference>
<comment type="caution">
    <text evidence="2">The sequence shown here is derived from an EMBL/GenBank/DDBJ whole genome shotgun (WGS) entry which is preliminary data.</text>
</comment>
<evidence type="ECO:0000313" key="2">
    <source>
        <dbReference type="EMBL" id="RWS01912.1"/>
    </source>
</evidence>
<organism evidence="2 3">
    <name type="scientific">Dinothrombium tinctorium</name>
    <dbReference type="NCBI Taxonomy" id="1965070"/>
    <lineage>
        <taxon>Eukaryota</taxon>
        <taxon>Metazoa</taxon>
        <taxon>Ecdysozoa</taxon>
        <taxon>Arthropoda</taxon>
        <taxon>Chelicerata</taxon>
        <taxon>Arachnida</taxon>
        <taxon>Acari</taxon>
        <taxon>Acariformes</taxon>
        <taxon>Trombidiformes</taxon>
        <taxon>Prostigmata</taxon>
        <taxon>Anystina</taxon>
        <taxon>Parasitengona</taxon>
        <taxon>Trombidioidea</taxon>
        <taxon>Trombidiidae</taxon>
        <taxon>Dinothrombium</taxon>
    </lineage>
</organism>
<reference evidence="2 3" key="1">
    <citation type="journal article" date="2018" name="Gigascience">
        <title>Genomes of trombidid mites reveal novel predicted allergens and laterally-transferred genes associated with secondary metabolism.</title>
        <authorList>
            <person name="Dong X."/>
            <person name="Chaisiri K."/>
            <person name="Xia D."/>
            <person name="Armstrong S.D."/>
            <person name="Fang Y."/>
            <person name="Donnelly M.J."/>
            <person name="Kadowaki T."/>
            <person name="McGarry J.W."/>
            <person name="Darby A.C."/>
            <person name="Makepeace B.L."/>
        </authorList>
    </citation>
    <scope>NUCLEOTIDE SEQUENCE [LARGE SCALE GENOMIC DNA]</scope>
    <source>
        <strain evidence="2">UoL-WK</strain>
    </source>
</reference>
<dbReference type="GO" id="GO:0006178">
    <property type="term" value="P:guanine salvage"/>
    <property type="evidence" value="ECO:0007669"/>
    <property type="project" value="TreeGrafter"/>
</dbReference>
<dbReference type="GO" id="GO:0004422">
    <property type="term" value="F:hypoxanthine phosphoribosyltransferase activity"/>
    <property type="evidence" value="ECO:0007669"/>
    <property type="project" value="TreeGrafter"/>
</dbReference>
<keyword evidence="2" id="KW-0808">Transferase</keyword>
<dbReference type="GO" id="GO:0005829">
    <property type="term" value="C:cytosol"/>
    <property type="evidence" value="ECO:0007669"/>
    <property type="project" value="TreeGrafter"/>
</dbReference>
<keyword evidence="3" id="KW-1185">Reference proteome</keyword>
<sequence>MKTLEGKNVLVVEDVIDIGRSMAMFFEKLAQYKPKSSRLACLMLKKRKRGVFILSQTYSFFILLRIERLAYDIARDYENEPFTAVCILRGGYEFFNLLLENIRKIYRILKFGETDYLTKHIRIEFVRITSYKNDKSTELEMCGINNMKTLEGK</sequence>
<dbReference type="InterPro" id="IPR029057">
    <property type="entry name" value="PRTase-like"/>
</dbReference>
<dbReference type="SUPFAM" id="SSF53271">
    <property type="entry name" value="PRTase-like"/>
    <property type="match status" value="2"/>
</dbReference>
<dbReference type="InterPro" id="IPR050408">
    <property type="entry name" value="HGPRT"/>
</dbReference>
<dbReference type="GO" id="GO:0032264">
    <property type="term" value="P:IMP salvage"/>
    <property type="evidence" value="ECO:0007669"/>
    <property type="project" value="TreeGrafter"/>
</dbReference>
<accession>A0A3S3Q1Y2</accession>
<dbReference type="InterPro" id="IPR000836">
    <property type="entry name" value="PRTase_dom"/>
</dbReference>
<dbReference type="GO" id="GO:0032263">
    <property type="term" value="P:GMP salvage"/>
    <property type="evidence" value="ECO:0007669"/>
    <property type="project" value="TreeGrafter"/>
</dbReference>
<evidence type="ECO:0000259" key="1">
    <source>
        <dbReference type="Pfam" id="PF00156"/>
    </source>
</evidence>
<feature type="non-terminal residue" evidence="2">
    <location>
        <position position="153"/>
    </location>
</feature>
<dbReference type="STRING" id="1965070.A0A3S3Q1Y2"/>
<dbReference type="GO" id="GO:0000287">
    <property type="term" value="F:magnesium ion binding"/>
    <property type="evidence" value="ECO:0007669"/>
    <property type="project" value="TreeGrafter"/>
</dbReference>
<evidence type="ECO:0000313" key="3">
    <source>
        <dbReference type="Proteomes" id="UP000285301"/>
    </source>
</evidence>
<feature type="domain" description="Phosphoribosyltransferase" evidence="1">
    <location>
        <begin position="4"/>
        <end position="49"/>
    </location>
</feature>